<accession>A0A0K2UXV5</accession>
<name>A0A0K2UXV5_LEPSM</name>
<reference evidence="1" key="1">
    <citation type="submission" date="2014-05" db="EMBL/GenBank/DDBJ databases">
        <authorList>
            <person name="Chronopoulou M."/>
        </authorList>
    </citation>
    <scope>NUCLEOTIDE SEQUENCE</scope>
    <source>
        <tissue evidence="1">Whole organism</tissue>
    </source>
</reference>
<organism evidence="1">
    <name type="scientific">Lepeophtheirus salmonis</name>
    <name type="common">Salmon louse</name>
    <name type="synonym">Caligus salmonis</name>
    <dbReference type="NCBI Taxonomy" id="72036"/>
    <lineage>
        <taxon>Eukaryota</taxon>
        <taxon>Metazoa</taxon>
        <taxon>Ecdysozoa</taxon>
        <taxon>Arthropoda</taxon>
        <taxon>Crustacea</taxon>
        <taxon>Multicrustacea</taxon>
        <taxon>Hexanauplia</taxon>
        <taxon>Copepoda</taxon>
        <taxon>Siphonostomatoida</taxon>
        <taxon>Caligidae</taxon>
        <taxon>Lepeophtheirus</taxon>
    </lineage>
</organism>
<sequence>ASRKPPSIPKVLHVNCWYKRPFKLYYRHISKHQRPLLICYNTFRPSGFTEKFWA</sequence>
<feature type="non-terminal residue" evidence="1">
    <location>
        <position position="1"/>
    </location>
</feature>
<proteinExistence type="predicted"/>
<dbReference type="EMBL" id="HACA01025738">
    <property type="protein sequence ID" value="CDW43099.1"/>
    <property type="molecule type" value="Transcribed_RNA"/>
</dbReference>
<protein>
    <submittedName>
        <fullName evidence="1">Uncharacterized protein</fullName>
    </submittedName>
</protein>
<evidence type="ECO:0000313" key="1">
    <source>
        <dbReference type="EMBL" id="CDW43099.1"/>
    </source>
</evidence>
<dbReference type="AlphaFoldDB" id="A0A0K2UXV5"/>